<keyword evidence="7" id="KW-0378">Hydrolase</keyword>
<evidence type="ECO:0000256" key="3">
    <source>
        <dbReference type="ARBA" id="ARBA00022475"/>
    </source>
</evidence>
<evidence type="ECO:0000313" key="18">
    <source>
        <dbReference type="Proteomes" id="UP000323011"/>
    </source>
</evidence>
<dbReference type="SUPFAM" id="SSF53474">
    <property type="entry name" value="alpha/beta-Hydrolases"/>
    <property type="match status" value="1"/>
</dbReference>
<reference evidence="17 18" key="1">
    <citation type="submission" date="2019-07" db="EMBL/GenBank/DDBJ databases">
        <title>Genomes of Cafeteria roenbergensis.</title>
        <authorList>
            <person name="Fischer M.G."/>
            <person name="Hackl T."/>
            <person name="Roman M."/>
        </authorList>
    </citation>
    <scope>NUCLEOTIDE SEQUENCE [LARGE SCALE GENOMIC DNA]</scope>
    <source>
        <strain evidence="17 18">BVI</strain>
    </source>
</reference>
<evidence type="ECO:0000256" key="10">
    <source>
        <dbReference type="ARBA" id="ARBA00022989"/>
    </source>
</evidence>
<keyword evidence="11" id="KW-0443">Lipid metabolism</keyword>
<evidence type="ECO:0000256" key="7">
    <source>
        <dbReference type="ARBA" id="ARBA00022801"/>
    </source>
</evidence>
<dbReference type="GO" id="GO:0005886">
    <property type="term" value="C:plasma membrane"/>
    <property type="evidence" value="ECO:0007669"/>
    <property type="project" value="UniProtKB-SubCell"/>
</dbReference>
<keyword evidence="8" id="KW-0106">Calcium</keyword>
<organism evidence="17 18">
    <name type="scientific">Cafeteria roenbergensis</name>
    <name type="common">Marine flagellate</name>
    <dbReference type="NCBI Taxonomy" id="33653"/>
    <lineage>
        <taxon>Eukaryota</taxon>
        <taxon>Sar</taxon>
        <taxon>Stramenopiles</taxon>
        <taxon>Bigyra</taxon>
        <taxon>Opalozoa</taxon>
        <taxon>Bicosoecida</taxon>
        <taxon>Cafeteriaceae</taxon>
        <taxon>Cafeteria</taxon>
    </lineage>
</organism>
<dbReference type="PANTHER" id="PTHR45792">
    <property type="entry name" value="DIACYLGLYCEROL LIPASE HOMOLOG-RELATED"/>
    <property type="match status" value="1"/>
</dbReference>
<keyword evidence="6" id="KW-0479">Metal-binding</keyword>
<gene>
    <name evidence="17" type="ORF">FNF29_01649</name>
</gene>
<dbReference type="Proteomes" id="UP000323011">
    <property type="component" value="Unassembled WGS sequence"/>
</dbReference>
<dbReference type="InterPro" id="IPR029058">
    <property type="entry name" value="AB_hydrolase_fold"/>
</dbReference>
<evidence type="ECO:0000256" key="6">
    <source>
        <dbReference type="ARBA" id="ARBA00022723"/>
    </source>
</evidence>
<dbReference type="Pfam" id="PF01764">
    <property type="entry name" value="Lipase_3"/>
    <property type="match status" value="1"/>
</dbReference>
<dbReference type="GO" id="GO:0046340">
    <property type="term" value="P:diacylglycerol catabolic process"/>
    <property type="evidence" value="ECO:0007669"/>
    <property type="project" value="TreeGrafter"/>
</dbReference>
<evidence type="ECO:0000256" key="14">
    <source>
        <dbReference type="ARBA" id="ARBA00026104"/>
    </source>
</evidence>
<dbReference type="GO" id="GO:0016298">
    <property type="term" value="F:lipase activity"/>
    <property type="evidence" value="ECO:0007669"/>
    <property type="project" value="TreeGrafter"/>
</dbReference>
<proteinExistence type="predicted"/>
<evidence type="ECO:0000256" key="2">
    <source>
        <dbReference type="ARBA" id="ARBA00004651"/>
    </source>
</evidence>
<dbReference type="InterPro" id="IPR002921">
    <property type="entry name" value="Fungal_lipase-type"/>
</dbReference>
<dbReference type="Gene3D" id="3.40.50.1820">
    <property type="entry name" value="alpha/beta hydrolase"/>
    <property type="match status" value="1"/>
</dbReference>
<keyword evidence="4" id="KW-0597">Phosphoprotein</keyword>
<dbReference type="EC" id="3.1.1.116" evidence="14"/>
<evidence type="ECO:0000256" key="15">
    <source>
        <dbReference type="SAM" id="MobiDB-lite"/>
    </source>
</evidence>
<evidence type="ECO:0000256" key="12">
    <source>
        <dbReference type="ARBA" id="ARBA00023136"/>
    </source>
</evidence>
<evidence type="ECO:0000256" key="11">
    <source>
        <dbReference type="ARBA" id="ARBA00023098"/>
    </source>
</evidence>
<dbReference type="GO" id="GO:0046872">
    <property type="term" value="F:metal ion binding"/>
    <property type="evidence" value="ECO:0007669"/>
    <property type="project" value="UniProtKB-KW"/>
</dbReference>
<keyword evidence="9" id="KW-0442">Lipid degradation</keyword>
<dbReference type="EMBL" id="VLTN01000006">
    <property type="protein sequence ID" value="KAA0155734.1"/>
    <property type="molecule type" value="Genomic_DNA"/>
</dbReference>
<evidence type="ECO:0000256" key="4">
    <source>
        <dbReference type="ARBA" id="ARBA00022553"/>
    </source>
</evidence>
<protein>
    <recommendedName>
        <fullName evidence="14">sn-1-specific diacylglycerol lipase</fullName>
        <ecNumber evidence="14">3.1.1.116</ecNumber>
    </recommendedName>
</protein>
<evidence type="ECO:0000256" key="8">
    <source>
        <dbReference type="ARBA" id="ARBA00022837"/>
    </source>
</evidence>
<feature type="region of interest" description="Disordered" evidence="15">
    <location>
        <begin position="274"/>
        <end position="322"/>
    </location>
</feature>
<evidence type="ECO:0000313" key="17">
    <source>
        <dbReference type="EMBL" id="KAA0155734.1"/>
    </source>
</evidence>
<dbReference type="InterPro" id="IPR052214">
    <property type="entry name" value="DAG_Lipase-Related"/>
</dbReference>
<accession>A0A5A8CTK5</accession>
<comment type="subcellular location">
    <subcellularLocation>
        <location evidence="2">Cell membrane</location>
        <topology evidence="2">Multi-pass membrane protein</topology>
    </subcellularLocation>
</comment>
<keyword evidence="3" id="KW-1003">Cell membrane</keyword>
<evidence type="ECO:0000256" key="5">
    <source>
        <dbReference type="ARBA" id="ARBA00022692"/>
    </source>
</evidence>
<comment type="catalytic activity">
    <reaction evidence="13">
        <text>a 1,2-diacyl-sn-glycerol + H2O = a 2-acylglycerol + a fatty acid + H(+)</text>
        <dbReference type="Rhea" id="RHEA:33275"/>
        <dbReference type="ChEBI" id="CHEBI:15377"/>
        <dbReference type="ChEBI" id="CHEBI:15378"/>
        <dbReference type="ChEBI" id="CHEBI:17389"/>
        <dbReference type="ChEBI" id="CHEBI:17815"/>
        <dbReference type="ChEBI" id="CHEBI:28868"/>
        <dbReference type="EC" id="3.1.1.116"/>
    </reaction>
    <physiologicalReaction direction="left-to-right" evidence="13">
        <dbReference type="Rhea" id="RHEA:33276"/>
    </physiologicalReaction>
</comment>
<keyword evidence="18" id="KW-1185">Reference proteome</keyword>
<dbReference type="CDD" id="cd00519">
    <property type="entry name" value="Lipase_3"/>
    <property type="match status" value="1"/>
</dbReference>
<keyword evidence="5" id="KW-0812">Transmembrane</keyword>
<feature type="domain" description="Fungal lipase-type" evidence="16">
    <location>
        <begin position="52"/>
        <end position="212"/>
    </location>
</feature>
<keyword evidence="10" id="KW-1133">Transmembrane helix</keyword>
<evidence type="ECO:0000256" key="1">
    <source>
        <dbReference type="ARBA" id="ARBA00001913"/>
    </source>
</evidence>
<sequence>MFSAAASGGDIGVFASLTGLRNDDVLHAHLEAEPHFPAHFLVRDSDRKLLILVVRGTISEADVVTDVVAGDAPFLGGQAHEAMARSANALYASLMTAGPGNMDLAGHLQDHPGYSFALAGHSLGGGVASLLHCIMHDAVARRAAQRERLARLRGGKAPAASPAPEEAVPAPAECWCFGAPPVLAPLDTVPFSAAATLTQVVVGEDSVPRLSLWSVRRLARLLRLLDEEYPPRSVGQVLGVSRSNRPPLGVAVARAESRLEEEEFHLRHVAEAIKRQRDEDSGEEAQAHGADALSEAEAARMGARTGGRDATARDQVGGDQDKVNCPAPAGEQTASRLFLPGKVVLVGSPGTPESLELREVSAEDLGDIPVSSRAILDHMPTAYVAVLRDLAVPERE</sequence>
<comment type="caution">
    <text evidence="17">The sequence shown here is derived from an EMBL/GenBank/DDBJ whole genome shotgun (WGS) entry which is preliminary data.</text>
</comment>
<comment type="cofactor">
    <cofactor evidence="1">
        <name>Ca(2+)</name>
        <dbReference type="ChEBI" id="CHEBI:29108"/>
    </cofactor>
</comment>
<dbReference type="PANTHER" id="PTHR45792:SF8">
    <property type="entry name" value="DIACYLGLYCEROL LIPASE-ALPHA"/>
    <property type="match status" value="1"/>
</dbReference>
<evidence type="ECO:0000259" key="16">
    <source>
        <dbReference type="Pfam" id="PF01764"/>
    </source>
</evidence>
<keyword evidence="12" id="KW-0472">Membrane</keyword>
<evidence type="ECO:0000256" key="13">
    <source>
        <dbReference type="ARBA" id="ARBA00024531"/>
    </source>
</evidence>
<dbReference type="AlphaFoldDB" id="A0A5A8CTK5"/>
<dbReference type="OMA" id="CIMHDAV"/>
<evidence type="ECO:0000256" key="9">
    <source>
        <dbReference type="ARBA" id="ARBA00022963"/>
    </source>
</evidence>
<name>A0A5A8CTK5_CAFRO</name>
<dbReference type="GO" id="GO:0019369">
    <property type="term" value="P:arachidonate metabolic process"/>
    <property type="evidence" value="ECO:0007669"/>
    <property type="project" value="TreeGrafter"/>
</dbReference>